<dbReference type="RefSeq" id="XP_003741809.1">
    <property type="nucleotide sequence ID" value="XM_003741761.2"/>
</dbReference>
<evidence type="ECO:0000256" key="1">
    <source>
        <dbReference type="ARBA" id="ARBA00004173"/>
    </source>
</evidence>
<evidence type="ECO:0000256" key="4">
    <source>
        <dbReference type="ARBA" id="ARBA00022946"/>
    </source>
</evidence>
<dbReference type="GO" id="GO:0005739">
    <property type="term" value="C:mitochondrion"/>
    <property type="evidence" value="ECO:0007669"/>
    <property type="project" value="UniProtKB-SubCell"/>
</dbReference>
<dbReference type="InterPro" id="IPR029064">
    <property type="entry name" value="Ribosomal_eL30-like_sf"/>
</dbReference>
<sequence length="313" mass="35249">MLKQLSGISRQVGAFSRLDPALVPSRSVASQATESVEESVREETEKKPKKALSRRRAEYESPRRDLLFGIHPVELALAEKRRKFYKLFLKPNRGLYRNDKLESIHEWAENLRIPIRFKCVQELSSLTRDAVHQGVVLQASRLKHKEWSDQMEIFGKSDDSGRLLVYMDRIMDPMNMGAVIRTCVFLGVDAILVPKMESCALSTTVSKASSGALECATICTVESPLEFMTFVKKLNWDIVGSDSDCQPYNEFEVTPRNRLLILGNEGHGVNQDLVEFFTETVSVPGVTNRVGSLNVSVTSGILLSHFTKLKQKK</sequence>
<keyword evidence="9" id="KW-1185">Reference proteome</keyword>
<keyword evidence="4" id="KW-0809">Transit peptide</keyword>
<proteinExistence type="predicted"/>
<dbReference type="InterPro" id="IPR029026">
    <property type="entry name" value="tRNA_m1G_MTases_N"/>
</dbReference>
<dbReference type="PANTHER" id="PTHR46103:SF1">
    <property type="entry name" value="RRNA METHYLTRANSFERASE 1, MITOCHONDRIAL"/>
    <property type="match status" value="1"/>
</dbReference>
<dbReference type="AlphaFoldDB" id="A0AAJ6QRW8"/>
<evidence type="ECO:0000256" key="5">
    <source>
        <dbReference type="ARBA" id="ARBA00023128"/>
    </source>
</evidence>
<feature type="region of interest" description="Disordered" evidence="7">
    <location>
        <begin position="24"/>
        <end position="56"/>
    </location>
</feature>
<reference evidence="10" key="1">
    <citation type="submission" date="2025-08" db="UniProtKB">
        <authorList>
            <consortium name="RefSeq"/>
        </authorList>
    </citation>
    <scope>IDENTIFICATION</scope>
</reference>
<dbReference type="KEGG" id="goe:100900302"/>
<evidence type="ECO:0000256" key="2">
    <source>
        <dbReference type="ARBA" id="ARBA00022603"/>
    </source>
</evidence>
<dbReference type="SUPFAM" id="SSF75217">
    <property type="entry name" value="alpha/beta knot"/>
    <property type="match status" value="1"/>
</dbReference>
<keyword evidence="3" id="KW-0808">Transferase</keyword>
<dbReference type="Proteomes" id="UP000694867">
    <property type="component" value="Unplaced"/>
</dbReference>
<dbReference type="GO" id="GO:0016435">
    <property type="term" value="F:rRNA (guanine) methyltransferase activity"/>
    <property type="evidence" value="ECO:0007669"/>
    <property type="project" value="TreeGrafter"/>
</dbReference>
<dbReference type="GO" id="GO:0003723">
    <property type="term" value="F:RNA binding"/>
    <property type="evidence" value="ECO:0007669"/>
    <property type="project" value="InterPro"/>
</dbReference>
<dbReference type="PANTHER" id="PTHR46103">
    <property type="entry name" value="RRNA METHYLTRANSFERASE 1, MITOCHONDRIAL"/>
    <property type="match status" value="1"/>
</dbReference>
<feature type="domain" description="RNA 2-O ribose methyltransferase substrate binding" evidence="8">
    <location>
        <begin position="66"/>
        <end position="145"/>
    </location>
</feature>
<keyword evidence="5" id="KW-0496">Mitochondrion</keyword>
<accession>A0AAJ6QRW8</accession>
<evidence type="ECO:0000256" key="7">
    <source>
        <dbReference type="SAM" id="MobiDB-lite"/>
    </source>
</evidence>
<evidence type="ECO:0000256" key="6">
    <source>
        <dbReference type="ARBA" id="ARBA00034881"/>
    </source>
</evidence>
<dbReference type="Gene3D" id="3.40.1280.10">
    <property type="match status" value="1"/>
</dbReference>
<protein>
    <recommendedName>
        <fullName evidence="6">rRNA methyltransferase 1, mitochondrial</fullName>
    </recommendedName>
</protein>
<dbReference type="InterPro" id="IPR013123">
    <property type="entry name" value="SpoU_subst-bd"/>
</dbReference>
<evidence type="ECO:0000313" key="9">
    <source>
        <dbReference type="Proteomes" id="UP000694867"/>
    </source>
</evidence>
<dbReference type="SMART" id="SM00967">
    <property type="entry name" value="SpoU_sub_bind"/>
    <property type="match status" value="1"/>
</dbReference>
<dbReference type="InterPro" id="IPR001537">
    <property type="entry name" value="SpoU_MeTrfase"/>
</dbReference>
<keyword evidence="2 10" id="KW-0489">Methyltransferase</keyword>
<dbReference type="GeneID" id="100900302"/>
<dbReference type="Pfam" id="PF08032">
    <property type="entry name" value="SpoU_sub_bind"/>
    <property type="match status" value="1"/>
</dbReference>
<dbReference type="Pfam" id="PF00588">
    <property type="entry name" value="SpoU_methylase"/>
    <property type="match status" value="1"/>
</dbReference>
<evidence type="ECO:0000256" key="3">
    <source>
        <dbReference type="ARBA" id="ARBA00022679"/>
    </source>
</evidence>
<comment type="subcellular location">
    <subcellularLocation>
        <location evidence="1">Mitochondrion</location>
    </subcellularLocation>
</comment>
<dbReference type="InterPro" id="IPR047182">
    <property type="entry name" value="MRM1"/>
</dbReference>
<evidence type="ECO:0000259" key="8">
    <source>
        <dbReference type="SMART" id="SM00967"/>
    </source>
</evidence>
<evidence type="ECO:0000313" key="10">
    <source>
        <dbReference type="RefSeq" id="XP_003741809.1"/>
    </source>
</evidence>
<gene>
    <name evidence="10" type="primary">LOC100900302</name>
</gene>
<name>A0AAJ6QRW8_9ACAR</name>
<dbReference type="SUPFAM" id="SSF55315">
    <property type="entry name" value="L30e-like"/>
    <property type="match status" value="1"/>
</dbReference>
<organism evidence="9 10">
    <name type="scientific">Galendromus occidentalis</name>
    <name type="common">western predatory mite</name>
    <dbReference type="NCBI Taxonomy" id="34638"/>
    <lineage>
        <taxon>Eukaryota</taxon>
        <taxon>Metazoa</taxon>
        <taxon>Ecdysozoa</taxon>
        <taxon>Arthropoda</taxon>
        <taxon>Chelicerata</taxon>
        <taxon>Arachnida</taxon>
        <taxon>Acari</taxon>
        <taxon>Parasitiformes</taxon>
        <taxon>Mesostigmata</taxon>
        <taxon>Gamasina</taxon>
        <taxon>Phytoseioidea</taxon>
        <taxon>Phytoseiidae</taxon>
        <taxon>Typhlodrominae</taxon>
        <taxon>Galendromus</taxon>
    </lineage>
</organism>
<dbReference type="Gene3D" id="3.30.1330.30">
    <property type="match status" value="1"/>
</dbReference>
<dbReference type="InterPro" id="IPR029028">
    <property type="entry name" value="Alpha/beta_knot_MTases"/>
</dbReference>